<proteinExistence type="predicted"/>
<sequence>MNRKNRNLVHNVKNLDEFLDLTDSEESSSSSDMQVFERNEAFVLELHELQRDELPDNPLPEPSPPAQAPPAPQPAEVKLPTSVPPPPPALEAARDPSTTITKPVTPPPK</sequence>
<evidence type="ECO:0000313" key="1">
    <source>
        <dbReference type="EMBL" id="KAI8432376.1"/>
    </source>
</evidence>
<dbReference type="EMBL" id="CM046107">
    <property type="protein sequence ID" value="KAI8432376.1"/>
    <property type="molecule type" value="Genomic_DNA"/>
</dbReference>
<dbReference type="Proteomes" id="UP001064048">
    <property type="component" value="Chromosome 7"/>
</dbReference>
<gene>
    <name evidence="1" type="ORF">MSG28_004783</name>
</gene>
<protein>
    <submittedName>
        <fullName evidence="1">Uncharacterized protein</fullName>
    </submittedName>
</protein>
<reference evidence="1 2" key="1">
    <citation type="journal article" date="2022" name="Genome Biol. Evol.">
        <title>The Spruce Budworm Genome: Reconstructing the Evolutionary History of Antifreeze Proteins.</title>
        <authorList>
            <person name="Beliveau C."/>
            <person name="Gagne P."/>
            <person name="Picq S."/>
            <person name="Vernygora O."/>
            <person name="Keeling C.I."/>
            <person name="Pinkney K."/>
            <person name="Doucet D."/>
            <person name="Wen F."/>
            <person name="Johnston J.S."/>
            <person name="Maaroufi H."/>
            <person name="Boyle B."/>
            <person name="Laroche J."/>
            <person name="Dewar K."/>
            <person name="Juretic N."/>
            <person name="Blackburn G."/>
            <person name="Nisole A."/>
            <person name="Brunet B."/>
            <person name="Brandao M."/>
            <person name="Lumley L."/>
            <person name="Duan J."/>
            <person name="Quan G."/>
            <person name="Lucarotti C.J."/>
            <person name="Roe A.D."/>
            <person name="Sperling F.A.H."/>
            <person name="Levesque R.C."/>
            <person name="Cusson M."/>
        </authorList>
    </citation>
    <scope>NUCLEOTIDE SEQUENCE [LARGE SCALE GENOMIC DNA]</scope>
    <source>
        <strain evidence="1">Glfc:IPQL:Cfum</strain>
    </source>
</reference>
<accession>A0ACC0K8M7</accession>
<evidence type="ECO:0000313" key="2">
    <source>
        <dbReference type="Proteomes" id="UP001064048"/>
    </source>
</evidence>
<keyword evidence="2" id="KW-1185">Reference proteome</keyword>
<name>A0ACC0K8M7_CHOFU</name>
<organism evidence="1 2">
    <name type="scientific">Choristoneura fumiferana</name>
    <name type="common">Spruce budworm moth</name>
    <name type="synonym">Archips fumiferana</name>
    <dbReference type="NCBI Taxonomy" id="7141"/>
    <lineage>
        <taxon>Eukaryota</taxon>
        <taxon>Metazoa</taxon>
        <taxon>Ecdysozoa</taxon>
        <taxon>Arthropoda</taxon>
        <taxon>Hexapoda</taxon>
        <taxon>Insecta</taxon>
        <taxon>Pterygota</taxon>
        <taxon>Neoptera</taxon>
        <taxon>Endopterygota</taxon>
        <taxon>Lepidoptera</taxon>
        <taxon>Glossata</taxon>
        <taxon>Ditrysia</taxon>
        <taxon>Tortricoidea</taxon>
        <taxon>Tortricidae</taxon>
        <taxon>Tortricinae</taxon>
        <taxon>Choristoneura</taxon>
    </lineage>
</organism>
<comment type="caution">
    <text evidence="1">The sequence shown here is derived from an EMBL/GenBank/DDBJ whole genome shotgun (WGS) entry which is preliminary data.</text>
</comment>